<keyword evidence="3" id="KW-1185">Reference proteome</keyword>
<protein>
    <submittedName>
        <fullName evidence="2">Uncharacterized protein</fullName>
    </submittedName>
</protein>
<dbReference type="Proteomes" id="UP001517376">
    <property type="component" value="Unassembled WGS sequence"/>
</dbReference>
<feature type="signal peptide" evidence="1">
    <location>
        <begin position="1"/>
        <end position="22"/>
    </location>
</feature>
<feature type="chain" id="PRO_5047150251" evidence="1">
    <location>
        <begin position="23"/>
        <end position="164"/>
    </location>
</feature>
<evidence type="ECO:0000313" key="2">
    <source>
        <dbReference type="EMBL" id="NBE07459.1"/>
    </source>
</evidence>
<comment type="caution">
    <text evidence="2">The sequence shown here is derived from an EMBL/GenBank/DDBJ whole genome shotgun (WGS) entry which is preliminary data.</text>
</comment>
<organism evidence="2 3">
    <name type="scientific">Paragemmobacter ruber</name>
    <dbReference type="NCBI Taxonomy" id="1985673"/>
    <lineage>
        <taxon>Bacteria</taxon>
        <taxon>Pseudomonadati</taxon>
        <taxon>Pseudomonadota</taxon>
        <taxon>Alphaproteobacteria</taxon>
        <taxon>Rhodobacterales</taxon>
        <taxon>Paracoccaceae</taxon>
        <taxon>Paragemmobacter</taxon>
    </lineage>
</organism>
<evidence type="ECO:0000313" key="3">
    <source>
        <dbReference type="Proteomes" id="UP001517376"/>
    </source>
</evidence>
<keyword evidence="1" id="KW-0732">Signal</keyword>
<reference evidence="3" key="1">
    <citation type="submission" date="2020-01" db="EMBL/GenBank/DDBJ databases">
        <title>Sphingomonas sp. strain CSW-10.</title>
        <authorList>
            <person name="Chen W.-M."/>
        </authorList>
    </citation>
    <scope>NUCLEOTIDE SEQUENCE [LARGE SCALE GENOMIC DNA]</scope>
    <source>
        <strain evidence="3">CCP-1</strain>
    </source>
</reference>
<gene>
    <name evidence="2" type="ORF">GU920_07925</name>
</gene>
<evidence type="ECO:0000256" key="1">
    <source>
        <dbReference type="SAM" id="SignalP"/>
    </source>
</evidence>
<proteinExistence type="predicted"/>
<dbReference type="RefSeq" id="WP_161766371.1">
    <property type="nucleotide sequence ID" value="NZ_JAAATW010000001.1"/>
</dbReference>
<name>A0ABW9Y6H8_9RHOB</name>
<accession>A0ABW9Y6H8</accession>
<sequence>MFHGRIAVAALLVLGAAGTAGAQSLMPWGASDYWDVMIDPTLGNGCLIQSAFEDGSVVRIGLDATKGTGYVTAFNEAWGDIEEGKLYPIRFDLDGEAFEGEARGMYLDGVPGADVVFDNVDFFMSIAERQTMTMYHDGAEVMAIDLTGTMAGLAAVLECQDEQG</sequence>
<dbReference type="EMBL" id="JAAATW010000001">
    <property type="protein sequence ID" value="NBE07459.1"/>
    <property type="molecule type" value="Genomic_DNA"/>
</dbReference>